<gene>
    <name evidence="2" type="primary">20353837</name>
    <name evidence="1" type="ORF">GGTG_13379</name>
</gene>
<dbReference type="EMBL" id="GL385406">
    <property type="protein sequence ID" value="EJT69111.1"/>
    <property type="molecule type" value="Genomic_DNA"/>
</dbReference>
<dbReference type="AlphaFoldDB" id="J3PIQ0"/>
<reference evidence="3" key="1">
    <citation type="submission" date="2010-07" db="EMBL/GenBank/DDBJ databases">
        <title>The genome sequence of Gaeumannomyces graminis var. tritici strain R3-111a-1.</title>
        <authorList>
            <consortium name="The Broad Institute Genome Sequencing Platform"/>
            <person name="Ma L.-J."/>
            <person name="Dead R."/>
            <person name="Young S."/>
            <person name="Zeng Q."/>
            <person name="Koehrsen M."/>
            <person name="Alvarado L."/>
            <person name="Berlin A."/>
            <person name="Chapman S.B."/>
            <person name="Chen Z."/>
            <person name="Freedman E."/>
            <person name="Gellesch M."/>
            <person name="Goldberg J."/>
            <person name="Griggs A."/>
            <person name="Gujja S."/>
            <person name="Heilman E.R."/>
            <person name="Heiman D."/>
            <person name="Hepburn T."/>
            <person name="Howarth C."/>
            <person name="Jen D."/>
            <person name="Larson L."/>
            <person name="Mehta T."/>
            <person name="Neiman D."/>
            <person name="Pearson M."/>
            <person name="Roberts A."/>
            <person name="Saif S."/>
            <person name="Shea T."/>
            <person name="Shenoy N."/>
            <person name="Sisk P."/>
            <person name="Stolte C."/>
            <person name="Sykes S."/>
            <person name="Walk T."/>
            <person name="White J."/>
            <person name="Yandava C."/>
            <person name="Haas B."/>
            <person name="Nusbaum C."/>
            <person name="Birren B."/>
        </authorList>
    </citation>
    <scope>NUCLEOTIDE SEQUENCE [LARGE SCALE GENOMIC DNA]</scope>
    <source>
        <strain evidence="3">R3-111a-1</strain>
    </source>
</reference>
<name>J3PIQ0_GAET3</name>
<evidence type="ECO:0000313" key="3">
    <source>
        <dbReference type="Proteomes" id="UP000006039"/>
    </source>
</evidence>
<reference evidence="1" key="3">
    <citation type="submission" date="2010-09" db="EMBL/GenBank/DDBJ databases">
        <title>Annotation of Gaeumannomyces graminis var. tritici R3-111a-1.</title>
        <authorList>
            <consortium name="The Broad Institute Genome Sequencing Platform"/>
            <person name="Ma L.-J."/>
            <person name="Dead R."/>
            <person name="Young S.K."/>
            <person name="Zeng Q."/>
            <person name="Gargeya S."/>
            <person name="Fitzgerald M."/>
            <person name="Haas B."/>
            <person name="Abouelleil A."/>
            <person name="Alvarado L."/>
            <person name="Arachchi H.M."/>
            <person name="Berlin A."/>
            <person name="Brown A."/>
            <person name="Chapman S.B."/>
            <person name="Chen Z."/>
            <person name="Dunbar C."/>
            <person name="Freedman E."/>
            <person name="Gearin G."/>
            <person name="Gellesch M."/>
            <person name="Goldberg J."/>
            <person name="Griggs A."/>
            <person name="Gujja S."/>
            <person name="Heiman D."/>
            <person name="Howarth C."/>
            <person name="Larson L."/>
            <person name="Lui A."/>
            <person name="MacDonald P.J.P."/>
            <person name="Mehta T."/>
            <person name="Montmayeur A."/>
            <person name="Murphy C."/>
            <person name="Neiman D."/>
            <person name="Pearson M."/>
            <person name="Priest M."/>
            <person name="Roberts A."/>
            <person name="Saif S."/>
            <person name="Shea T."/>
            <person name="Shenoy N."/>
            <person name="Sisk P."/>
            <person name="Stolte C."/>
            <person name="Sykes S."/>
            <person name="Yandava C."/>
            <person name="Wortman J."/>
            <person name="Nusbaum C."/>
            <person name="Birren B."/>
        </authorList>
    </citation>
    <scope>NUCLEOTIDE SEQUENCE</scope>
    <source>
        <strain evidence="1">R3-111a-1</strain>
    </source>
</reference>
<dbReference type="Proteomes" id="UP000006039">
    <property type="component" value="Unassembled WGS sequence"/>
</dbReference>
<reference evidence="2" key="4">
    <citation type="journal article" date="2015" name="G3 (Bethesda)">
        <title>Genome sequences of three phytopathogenic species of the Magnaporthaceae family of fungi.</title>
        <authorList>
            <person name="Okagaki L.H."/>
            <person name="Nunes C.C."/>
            <person name="Sailsbery J."/>
            <person name="Clay B."/>
            <person name="Brown D."/>
            <person name="John T."/>
            <person name="Oh Y."/>
            <person name="Young N."/>
            <person name="Fitzgerald M."/>
            <person name="Haas B.J."/>
            <person name="Zeng Q."/>
            <person name="Young S."/>
            <person name="Adiconis X."/>
            <person name="Fan L."/>
            <person name="Levin J.Z."/>
            <person name="Mitchell T.K."/>
            <person name="Okubara P.A."/>
            <person name="Farman M.L."/>
            <person name="Kohn L.M."/>
            <person name="Birren B."/>
            <person name="Ma L.-J."/>
            <person name="Dean R.A."/>
        </authorList>
    </citation>
    <scope>NUCLEOTIDE SEQUENCE</scope>
    <source>
        <strain evidence="2">R3-111a-1</strain>
    </source>
</reference>
<protein>
    <submittedName>
        <fullName evidence="1 2">Uncharacterized protein</fullName>
    </submittedName>
</protein>
<reference evidence="1" key="2">
    <citation type="submission" date="2010-07" db="EMBL/GenBank/DDBJ databases">
        <authorList>
            <consortium name="The Broad Institute Genome Sequencing Platform"/>
            <consortium name="Broad Institute Genome Sequencing Center for Infectious Disease"/>
            <person name="Ma L.-J."/>
            <person name="Dead R."/>
            <person name="Young S."/>
            <person name="Zeng Q."/>
            <person name="Koehrsen M."/>
            <person name="Alvarado L."/>
            <person name="Berlin A."/>
            <person name="Chapman S.B."/>
            <person name="Chen Z."/>
            <person name="Freedman E."/>
            <person name="Gellesch M."/>
            <person name="Goldberg J."/>
            <person name="Griggs A."/>
            <person name="Gujja S."/>
            <person name="Heilman E.R."/>
            <person name="Heiman D."/>
            <person name="Hepburn T."/>
            <person name="Howarth C."/>
            <person name="Jen D."/>
            <person name="Larson L."/>
            <person name="Mehta T."/>
            <person name="Neiman D."/>
            <person name="Pearson M."/>
            <person name="Roberts A."/>
            <person name="Saif S."/>
            <person name="Shea T."/>
            <person name="Shenoy N."/>
            <person name="Sisk P."/>
            <person name="Stolte C."/>
            <person name="Sykes S."/>
            <person name="Walk T."/>
            <person name="White J."/>
            <person name="Yandava C."/>
            <person name="Haas B."/>
            <person name="Nusbaum C."/>
            <person name="Birren B."/>
        </authorList>
    </citation>
    <scope>NUCLEOTIDE SEQUENCE</scope>
    <source>
        <strain evidence="1">R3-111a-1</strain>
    </source>
</reference>
<evidence type="ECO:0000313" key="1">
    <source>
        <dbReference type="EMBL" id="EJT69111.1"/>
    </source>
</evidence>
<sequence>MAGHFPTGGWTPPNIAGFWGKLPFPNAEIAIVTGKKLTVVTCKHEEEQTAPHSEVDLLLRKLLHADSSSVVVGFPQDKVPLEISVGLVHVWQGQEVLAAKVVNT</sequence>
<accession>J3PIQ0</accession>
<dbReference type="RefSeq" id="XP_009229549.1">
    <property type="nucleotide sequence ID" value="XM_009231285.1"/>
</dbReference>
<reference evidence="2" key="5">
    <citation type="submission" date="2018-04" db="UniProtKB">
        <authorList>
            <consortium name="EnsemblFungi"/>
        </authorList>
    </citation>
    <scope>IDENTIFICATION</scope>
    <source>
        <strain evidence="2">R3-111a-1</strain>
    </source>
</reference>
<organism evidence="1">
    <name type="scientific">Gaeumannomyces tritici (strain R3-111a-1)</name>
    <name type="common">Wheat and barley take-all root rot fungus</name>
    <name type="synonym">Gaeumannomyces graminis var. tritici</name>
    <dbReference type="NCBI Taxonomy" id="644352"/>
    <lineage>
        <taxon>Eukaryota</taxon>
        <taxon>Fungi</taxon>
        <taxon>Dikarya</taxon>
        <taxon>Ascomycota</taxon>
        <taxon>Pezizomycotina</taxon>
        <taxon>Sordariomycetes</taxon>
        <taxon>Sordariomycetidae</taxon>
        <taxon>Magnaporthales</taxon>
        <taxon>Magnaporthaceae</taxon>
        <taxon>Gaeumannomyces</taxon>
    </lineage>
</organism>
<evidence type="ECO:0000313" key="2">
    <source>
        <dbReference type="EnsemblFungi" id="EJT69111"/>
    </source>
</evidence>
<keyword evidence="3" id="KW-1185">Reference proteome</keyword>
<dbReference type="VEuPathDB" id="FungiDB:GGTG_13379"/>
<dbReference type="HOGENOM" id="CLU_2250332_0_0_1"/>
<proteinExistence type="predicted"/>
<dbReference type="GeneID" id="20353837"/>
<dbReference type="EnsemblFungi" id="EJT69111">
    <property type="protein sequence ID" value="EJT69111"/>
    <property type="gene ID" value="GGTG_13379"/>
</dbReference>